<name>A0A2N0CZ55_RHISU</name>
<dbReference type="CDD" id="cd02110">
    <property type="entry name" value="SO_family_Moco_dimer"/>
    <property type="match status" value="1"/>
</dbReference>
<reference evidence="7 8" key="1">
    <citation type="submission" date="2017-11" db="EMBL/GenBank/DDBJ databases">
        <authorList>
            <person name="Han C.G."/>
        </authorList>
    </citation>
    <scope>NUCLEOTIDE SEQUENCE [LARGE SCALE GENOMIC DNA]</scope>
    <source>
        <strain evidence="7 8">HCNT1</strain>
    </source>
</reference>
<dbReference type="Pfam" id="PF03404">
    <property type="entry name" value="Mo-co_dimer"/>
    <property type="match status" value="1"/>
</dbReference>
<dbReference type="GO" id="GO:0043546">
    <property type="term" value="F:molybdopterin cofactor binding"/>
    <property type="evidence" value="ECO:0007669"/>
    <property type="project" value="TreeGrafter"/>
</dbReference>
<dbReference type="PRINTS" id="PR00407">
    <property type="entry name" value="EUMOPTERIN"/>
</dbReference>
<evidence type="ECO:0000259" key="5">
    <source>
        <dbReference type="Pfam" id="PF00174"/>
    </source>
</evidence>
<evidence type="ECO:0000313" key="8">
    <source>
        <dbReference type="Proteomes" id="UP000232164"/>
    </source>
</evidence>
<dbReference type="GO" id="GO:0020037">
    <property type="term" value="F:heme binding"/>
    <property type="evidence" value="ECO:0007669"/>
    <property type="project" value="TreeGrafter"/>
</dbReference>
<dbReference type="EMBL" id="PIQN01000032">
    <property type="protein sequence ID" value="PKA39140.1"/>
    <property type="molecule type" value="Genomic_DNA"/>
</dbReference>
<dbReference type="SUPFAM" id="SSF81296">
    <property type="entry name" value="E set domains"/>
    <property type="match status" value="1"/>
</dbReference>
<feature type="domain" description="Moybdenum cofactor oxidoreductase dimerisation" evidence="6">
    <location>
        <begin position="278"/>
        <end position="377"/>
    </location>
</feature>
<dbReference type="GO" id="GO:0006790">
    <property type="term" value="P:sulfur compound metabolic process"/>
    <property type="evidence" value="ECO:0007669"/>
    <property type="project" value="TreeGrafter"/>
</dbReference>
<dbReference type="GO" id="GO:0008482">
    <property type="term" value="F:sulfite oxidase activity"/>
    <property type="evidence" value="ECO:0007669"/>
    <property type="project" value="TreeGrafter"/>
</dbReference>
<evidence type="ECO:0000256" key="3">
    <source>
        <dbReference type="ARBA" id="ARBA00022723"/>
    </source>
</evidence>
<sequence length="406" mass="45691">MRPKAERDRHAARGGVIEPEFARPSANTVLLEGETRTMPTPEQPSLIVRQKSPQNIEFPFASLSDWLIPTELFFVRNHFPSPDLDARDWRLRVGGAVERPIELDLDSIKAMRSTTFTAVVECAGNGRVYYVPPKEGLQWQNGAVGNAAWTGVLLREILEMAGVKRTAREVLLAGADSGVVDTNKKTASPGPIAFARSLPLEKAISDSTILAYSMNEEPLTRDHGYPLRAVVGGWFGMAWVKWITHITVVEQPFLGYWQARDYFRWERSLGEPRLVPLAEMEVKAQIARPVQGARLIAGQPYRIFGAAWSGEAVIRQVQVCTGDGRGWREGRLLETERPFAWRLWEYVWTPEEVGRYKLRCRAIDGAGCVQPDLQRSDCESYAANWIVPVEVSVVPEPQTYEEEFVI</sequence>
<dbReference type="PANTHER" id="PTHR19372">
    <property type="entry name" value="SULFITE REDUCTASE"/>
    <property type="match status" value="1"/>
</dbReference>
<comment type="caution">
    <text evidence="7">The sequence shown here is derived from an EMBL/GenBank/DDBJ whole genome shotgun (WGS) entry which is preliminary data.</text>
</comment>
<dbReference type="PANTHER" id="PTHR19372:SF7">
    <property type="entry name" value="SULFITE OXIDASE, MITOCHONDRIAL"/>
    <property type="match status" value="1"/>
</dbReference>
<keyword evidence="4" id="KW-0560">Oxidoreductase</keyword>
<evidence type="ECO:0000256" key="2">
    <source>
        <dbReference type="ARBA" id="ARBA00022505"/>
    </source>
</evidence>
<evidence type="ECO:0000256" key="1">
    <source>
        <dbReference type="ARBA" id="ARBA00001924"/>
    </source>
</evidence>
<evidence type="ECO:0000313" key="7">
    <source>
        <dbReference type="EMBL" id="PKA39140.1"/>
    </source>
</evidence>
<organism evidence="7 8">
    <name type="scientific">Rhizobium sullae</name>
    <name type="common">Rhizobium hedysari</name>
    <dbReference type="NCBI Taxonomy" id="50338"/>
    <lineage>
        <taxon>Bacteria</taxon>
        <taxon>Pseudomonadati</taxon>
        <taxon>Pseudomonadota</taxon>
        <taxon>Alphaproteobacteria</taxon>
        <taxon>Hyphomicrobiales</taxon>
        <taxon>Rhizobiaceae</taxon>
        <taxon>Rhizobium/Agrobacterium group</taxon>
        <taxon>Rhizobium</taxon>
    </lineage>
</organism>
<dbReference type="Gene3D" id="3.90.420.10">
    <property type="entry name" value="Oxidoreductase, molybdopterin-binding domain"/>
    <property type="match status" value="1"/>
</dbReference>
<dbReference type="GO" id="GO:0030151">
    <property type="term" value="F:molybdenum ion binding"/>
    <property type="evidence" value="ECO:0007669"/>
    <property type="project" value="InterPro"/>
</dbReference>
<comment type="cofactor">
    <cofactor evidence="1">
        <name>Mo-molybdopterin</name>
        <dbReference type="ChEBI" id="CHEBI:71302"/>
    </cofactor>
</comment>
<dbReference type="InterPro" id="IPR000572">
    <property type="entry name" value="OxRdtase_Mopterin-bd_dom"/>
</dbReference>
<keyword evidence="3" id="KW-0479">Metal-binding</keyword>
<dbReference type="SUPFAM" id="SSF56524">
    <property type="entry name" value="Oxidoreductase molybdopterin-binding domain"/>
    <property type="match status" value="1"/>
</dbReference>
<dbReference type="Proteomes" id="UP000232164">
    <property type="component" value="Unassembled WGS sequence"/>
</dbReference>
<reference evidence="7 8" key="2">
    <citation type="submission" date="2017-12" db="EMBL/GenBank/DDBJ databases">
        <title>Genome sequence of Rhizobium sullae HCNT1 isolated from Sulla coronaria nodules and featuring peculiar denitrification phenotypes.</title>
        <authorList>
            <person name="De Diego-Diaz B."/>
            <person name="Treu L."/>
            <person name="Campanaro S."/>
            <person name="Da Silva Duarte V."/>
            <person name="Basaglia M."/>
            <person name="Favaro L."/>
            <person name="Casella S."/>
            <person name="Squartini A."/>
        </authorList>
    </citation>
    <scope>NUCLEOTIDE SEQUENCE [LARGE SCALE GENOMIC DNA]</scope>
    <source>
        <strain evidence="7 8">HCNT1</strain>
    </source>
</reference>
<feature type="domain" description="Oxidoreductase molybdopterin-binding" evidence="5">
    <location>
        <begin position="78"/>
        <end position="257"/>
    </location>
</feature>
<dbReference type="InterPro" id="IPR005066">
    <property type="entry name" value="MoCF_OxRdtse_dimer"/>
</dbReference>
<evidence type="ECO:0000256" key="4">
    <source>
        <dbReference type="ARBA" id="ARBA00023002"/>
    </source>
</evidence>
<dbReference type="InterPro" id="IPR008335">
    <property type="entry name" value="Mopterin_OxRdtase_euk"/>
</dbReference>
<evidence type="ECO:0000259" key="6">
    <source>
        <dbReference type="Pfam" id="PF03404"/>
    </source>
</evidence>
<dbReference type="STRING" id="1041146.GCA_000427985_03129"/>
<dbReference type="InterPro" id="IPR014756">
    <property type="entry name" value="Ig_E-set"/>
</dbReference>
<dbReference type="Pfam" id="PF00174">
    <property type="entry name" value="Oxidored_molyb"/>
    <property type="match status" value="1"/>
</dbReference>
<dbReference type="AlphaFoldDB" id="A0A2N0CZ55"/>
<gene>
    <name evidence="7" type="ORF">CWR43_33755</name>
</gene>
<proteinExistence type="predicted"/>
<protein>
    <submittedName>
        <fullName evidence="7">Sulfite oxidase</fullName>
    </submittedName>
</protein>
<accession>A0A2N0CZ55</accession>
<keyword evidence="2" id="KW-0500">Molybdenum</keyword>
<dbReference type="Gene3D" id="2.60.40.650">
    <property type="match status" value="1"/>
</dbReference>
<dbReference type="InterPro" id="IPR036374">
    <property type="entry name" value="OxRdtase_Mopterin-bd_sf"/>
</dbReference>